<sequence length="293" mass="33395">MSDQALSFERLRDEELSLLSTEDELDILDLFESVMSSSPDLDVEETSQRFVDGLIKLAPGKSLGDQTLPRSTWSALNRIAGCVDHRHYGQDVLVTTVRKLNGVEGWKGLPDIWIEMRESWNLSPTYNLEAKDESEFTAKEWLNLNSFAARLYNGPHVGSLALFAVCQLSEGLEGEPESNDRPEPETRLQVSCEWVVQSGWRLMRESLLSTYADPTEKIATRYSNPYSIGPLFTGLRGFSLERWGFWKRRLVELRQDNIYGEITYKLIDEAIEVMTGIEKDILKKSYIDVLLSS</sequence>
<dbReference type="Proteomes" id="UP001497680">
    <property type="component" value="Unassembled WGS sequence"/>
</dbReference>
<reference evidence="1 2" key="1">
    <citation type="journal article" date="2022" name="New Phytol.">
        <title>Ecological generalism drives hyperdiversity of secondary metabolite gene clusters in xylarialean endophytes.</title>
        <authorList>
            <person name="Franco M.E.E."/>
            <person name="Wisecaver J.H."/>
            <person name="Arnold A.E."/>
            <person name="Ju Y.M."/>
            <person name="Slot J.C."/>
            <person name="Ahrendt S."/>
            <person name="Moore L.P."/>
            <person name="Eastman K.E."/>
            <person name="Scott K."/>
            <person name="Konkel Z."/>
            <person name="Mondo S.J."/>
            <person name="Kuo A."/>
            <person name="Hayes R.D."/>
            <person name="Haridas S."/>
            <person name="Andreopoulos B."/>
            <person name="Riley R."/>
            <person name="LaButti K."/>
            <person name="Pangilinan J."/>
            <person name="Lipzen A."/>
            <person name="Amirebrahimi M."/>
            <person name="Yan J."/>
            <person name="Adam C."/>
            <person name="Keymanesh K."/>
            <person name="Ng V."/>
            <person name="Louie K."/>
            <person name="Northen T."/>
            <person name="Drula E."/>
            <person name="Henrissat B."/>
            <person name="Hsieh H.M."/>
            <person name="Youens-Clark K."/>
            <person name="Lutzoni F."/>
            <person name="Miadlikowska J."/>
            <person name="Eastwood D.C."/>
            <person name="Hamelin R.C."/>
            <person name="Grigoriev I.V."/>
            <person name="U'Ren J.M."/>
        </authorList>
    </citation>
    <scope>NUCLEOTIDE SEQUENCE [LARGE SCALE GENOMIC DNA]</scope>
    <source>
        <strain evidence="1 2">ER1909</strain>
    </source>
</reference>
<organism evidence="1 2">
    <name type="scientific">Hypoxylon rubiginosum</name>
    <dbReference type="NCBI Taxonomy" id="110542"/>
    <lineage>
        <taxon>Eukaryota</taxon>
        <taxon>Fungi</taxon>
        <taxon>Dikarya</taxon>
        <taxon>Ascomycota</taxon>
        <taxon>Pezizomycotina</taxon>
        <taxon>Sordariomycetes</taxon>
        <taxon>Xylariomycetidae</taxon>
        <taxon>Xylariales</taxon>
        <taxon>Hypoxylaceae</taxon>
        <taxon>Hypoxylon</taxon>
    </lineage>
</organism>
<accession>A0ACC0DI85</accession>
<dbReference type="EMBL" id="MU394283">
    <property type="protein sequence ID" value="KAI6092384.1"/>
    <property type="molecule type" value="Genomic_DNA"/>
</dbReference>
<keyword evidence="2" id="KW-1185">Reference proteome</keyword>
<gene>
    <name evidence="1" type="ORF">F4821DRAFT_223894</name>
</gene>
<evidence type="ECO:0000313" key="1">
    <source>
        <dbReference type="EMBL" id="KAI6092384.1"/>
    </source>
</evidence>
<proteinExistence type="predicted"/>
<evidence type="ECO:0000313" key="2">
    <source>
        <dbReference type="Proteomes" id="UP001497680"/>
    </source>
</evidence>
<comment type="caution">
    <text evidence="1">The sequence shown here is derived from an EMBL/GenBank/DDBJ whole genome shotgun (WGS) entry which is preliminary data.</text>
</comment>
<name>A0ACC0DI85_9PEZI</name>
<protein>
    <submittedName>
        <fullName evidence="1">Uncharacterized protein</fullName>
    </submittedName>
</protein>